<dbReference type="EMBL" id="BAAAQW010000005">
    <property type="protein sequence ID" value="GAA2199911.1"/>
    <property type="molecule type" value="Genomic_DNA"/>
</dbReference>
<dbReference type="RefSeq" id="WP_344299384.1">
    <property type="nucleotide sequence ID" value="NZ_BAAAQW010000005.1"/>
</dbReference>
<name>A0ABP5NN20_9MICC</name>
<dbReference type="Pfam" id="PF12724">
    <property type="entry name" value="Flavodoxin_5"/>
    <property type="match status" value="1"/>
</dbReference>
<dbReference type="Proteomes" id="UP001500432">
    <property type="component" value="Unassembled WGS sequence"/>
</dbReference>
<dbReference type="InterPro" id="IPR026816">
    <property type="entry name" value="Flavodoxin_dom"/>
</dbReference>
<feature type="domain" description="Flavodoxin-like" evidence="1">
    <location>
        <begin position="4"/>
        <end position="172"/>
    </location>
</feature>
<evidence type="ECO:0000313" key="3">
    <source>
        <dbReference type="Proteomes" id="UP001500432"/>
    </source>
</evidence>
<keyword evidence="3" id="KW-1185">Reference proteome</keyword>
<dbReference type="PANTHER" id="PTHR38030">
    <property type="entry name" value="PROTOPORPHYRINOGEN IX DEHYDROGENASE [MENAQUINONE]"/>
    <property type="match status" value="1"/>
</dbReference>
<dbReference type="PANTHER" id="PTHR38030:SF2">
    <property type="entry name" value="PROTOPORPHYRINOGEN IX DEHYDROGENASE [QUINONE]"/>
    <property type="match status" value="1"/>
</dbReference>
<dbReference type="InterPro" id="IPR052200">
    <property type="entry name" value="Protoporphyrinogen_IX_DH"/>
</dbReference>
<accession>A0ABP5NN20</accession>
<protein>
    <submittedName>
        <fullName evidence="2">Menaquinone-dependent protoporphyrinogen IX dehydrogenase</fullName>
    </submittedName>
</protein>
<dbReference type="InterPro" id="IPR008254">
    <property type="entry name" value="Flavodoxin/NO_synth"/>
</dbReference>
<evidence type="ECO:0000259" key="1">
    <source>
        <dbReference type="PROSITE" id="PS50902"/>
    </source>
</evidence>
<dbReference type="PROSITE" id="PS50902">
    <property type="entry name" value="FLAVODOXIN_LIKE"/>
    <property type="match status" value="1"/>
</dbReference>
<evidence type="ECO:0000313" key="2">
    <source>
        <dbReference type="EMBL" id="GAA2199911.1"/>
    </source>
</evidence>
<comment type="caution">
    <text evidence="2">The sequence shown here is derived from an EMBL/GenBank/DDBJ whole genome shotgun (WGS) entry which is preliminary data.</text>
</comment>
<dbReference type="InterPro" id="IPR029039">
    <property type="entry name" value="Flavoprotein-like_sf"/>
</dbReference>
<sequence>MGKVLIAYSTHEGQSAKVADFIAEVLRGRGLDATVSDLKEARDASPAGYDGVIVGGSIHMGKHDNRMVEYVRSNLEALSAAPSAFFSVSLSSHGEPEEAESYVKNFEEQTGWRPDTVAMFSGGLPYTHMNFIMRHMMKKIVEGKPGSMDTDTSRDYVYTEWDGVRRFAEDFAAQLAPAAS</sequence>
<organism evidence="2 3">
    <name type="scientific">Sinomonas flava</name>
    <dbReference type="NCBI Taxonomy" id="496857"/>
    <lineage>
        <taxon>Bacteria</taxon>
        <taxon>Bacillati</taxon>
        <taxon>Actinomycetota</taxon>
        <taxon>Actinomycetes</taxon>
        <taxon>Micrococcales</taxon>
        <taxon>Micrococcaceae</taxon>
        <taxon>Sinomonas</taxon>
    </lineage>
</organism>
<dbReference type="Gene3D" id="3.40.50.360">
    <property type="match status" value="1"/>
</dbReference>
<proteinExistence type="predicted"/>
<gene>
    <name evidence="2" type="primary">hemG_3</name>
    <name evidence="2" type="ORF">GCM10009849_18220</name>
</gene>
<dbReference type="SUPFAM" id="SSF52218">
    <property type="entry name" value="Flavoproteins"/>
    <property type="match status" value="1"/>
</dbReference>
<reference evidence="3" key="1">
    <citation type="journal article" date="2019" name="Int. J. Syst. Evol. Microbiol.">
        <title>The Global Catalogue of Microorganisms (GCM) 10K type strain sequencing project: providing services to taxonomists for standard genome sequencing and annotation.</title>
        <authorList>
            <consortium name="The Broad Institute Genomics Platform"/>
            <consortium name="The Broad Institute Genome Sequencing Center for Infectious Disease"/>
            <person name="Wu L."/>
            <person name="Ma J."/>
        </authorList>
    </citation>
    <scope>NUCLEOTIDE SEQUENCE [LARGE SCALE GENOMIC DNA]</scope>
    <source>
        <strain evidence="3">JCM 16034</strain>
    </source>
</reference>